<keyword evidence="1" id="KW-0732">Signal</keyword>
<gene>
    <name evidence="2" type="ORF">HKT17_09915</name>
</gene>
<feature type="signal peptide" evidence="1">
    <location>
        <begin position="1"/>
        <end position="21"/>
    </location>
</feature>
<evidence type="ECO:0000256" key="1">
    <source>
        <dbReference type="SAM" id="SignalP"/>
    </source>
</evidence>
<evidence type="ECO:0000313" key="2">
    <source>
        <dbReference type="EMBL" id="QJR29997.1"/>
    </source>
</evidence>
<evidence type="ECO:0000313" key="3">
    <source>
        <dbReference type="Proteomes" id="UP000501130"/>
    </source>
</evidence>
<reference evidence="2 3" key="1">
    <citation type="submission" date="2020-05" db="EMBL/GenBank/DDBJ databases">
        <title>Compete genome of Limnobacter sp. SAORIC-580.</title>
        <authorList>
            <person name="Song J."/>
            <person name="Cho J.-C."/>
        </authorList>
    </citation>
    <scope>NUCLEOTIDE SEQUENCE [LARGE SCALE GENOMIC DNA]</scope>
    <source>
        <strain evidence="2 3">SAORIC-580</strain>
    </source>
</reference>
<organism evidence="2 3">
    <name type="scientific">Limnobacter profundi</name>
    <dbReference type="NCBI Taxonomy" id="2732163"/>
    <lineage>
        <taxon>Bacteria</taxon>
        <taxon>Pseudomonadati</taxon>
        <taxon>Pseudomonadota</taxon>
        <taxon>Betaproteobacteria</taxon>
        <taxon>Burkholderiales</taxon>
        <taxon>Burkholderiaceae</taxon>
        <taxon>Limnobacter</taxon>
    </lineage>
</organism>
<protein>
    <recommendedName>
        <fullName evidence="4">Type IV pilus biogenesis protein PilP</fullName>
    </recommendedName>
</protein>
<accession>A0ABX6N6G5</accession>
<dbReference type="RefSeq" id="WP_171099731.1">
    <property type="nucleotide sequence ID" value="NZ_CP053084.1"/>
</dbReference>
<sequence>MRTKYLLGGLLATLALSSLHAQENATPKVEAKAENKTAVTPVENIKLNGVTVPLNIKTLAEIQRLQEEQAMREELQAALKIGGSVTSTASKPLATPTPAAVAPSKATAAPVRATSKAASAVSANTVLGVYGTTGAMTAEIQTAGRSVRTLREGEQLGKFNIRRITQNGLELVASNGNTQHVSVGAQVRF</sequence>
<feature type="chain" id="PRO_5047034287" description="Type IV pilus biogenesis protein PilP" evidence="1">
    <location>
        <begin position="22"/>
        <end position="189"/>
    </location>
</feature>
<dbReference type="EMBL" id="CP053084">
    <property type="protein sequence ID" value="QJR29997.1"/>
    <property type="molecule type" value="Genomic_DNA"/>
</dbReference>
<keyword evidence="3" id="KW-1185">Reference proteome</keyword>
<dbReference type="Proteomes" id="UP000501130">
    <property type="component" value="Chromosome"/>
</dbReference>
<proteinExistence type="predicted"/>
<name>A0ABX6N6G5_9BURK</name>
<evidence type="ECO:0008006" key="4">
    <source>
        <dbReference type="Google" id="ProtNLM"/>
    </source>
</evidence>